<feature type="transmembrane region" description="Helical" evidence="15">
    <location>
        <begin position="12"/>
        <end position="31"/>
    </location>
</feature>
<evidence type="ECO:0000256" key="9">
    <source>
        <dbReference type="ARBA" id="ARBA00022777"/>
    </source>
</evidence>
<feature type="region of interest" description="Disordered" evidence="14">
    <location>
        <begin position="340"/>
        <end position="365"/>
    </location>
</feature>
<dbReference type="InterPro" id="IPR003594">
    <property type="entry name" value="HATPase_dom"/>
</dbReference>
<reference evidence="18 19" key="1">
    <citation type="submission" date="2023-07" db="EMBL/GenBank/DDBJ databases">
        <title>Genomic Encyclopedia of Type Strains, Phase IV (KMG-IV): sequencing the most valuable type-strain genomes for metagenomic binning, comparative biology and taxonomic classification.</title>
        <authorList>
            <person name="Goeker M."/>
        </authorList>
    </citation>
    <scope>NUCLEOTIDE SEQUENCE [LARGE SCALE GENOMIC DNA]</scope>
    <source>
        <strain evidence="18 19">T98</strain>
    </source>
</reference>
<protein>
    <recommendedName>
        <fullName evidence="3">histidine kinase</fullName>
        <ecNumber evidence="3">2.7.13.3</ecNumber>
    </recommendedName>
</protein>
<evidence type="ECO:0000256" key="7">
    <source>
        <dbReference type="ARBA" id="ARBA00022692"/>
    </source>
</evidence>
<dbReference type="InterPro" id="IPR011712">
    <property type="entry name" value="Sig_transdc_His_kin_sub3_dim/P"/>
</dbReference>
<comment type="caution">
    <text evidence="18">The sequence shown here is derived from an EMBL/GenBank/DDBJ whole genome shotgun (WGS) entry which is preliminary data.</text>
</comment>
<accession>A0ABU3H5S1</accession>
<dbReference type="InterPro" id="IPR036890">
    <property type="entry name" value="HATPase_C_sf"/>
</dbReference>
<name>A0ABU3H5S1_9BACL</name>
<comment type="subcellular location">
    <subcellularLocation>
        <location evidence="2">Cell membrane</location>
        <topology evidence="2">Multi-pass membrane protein</topology>
    </subcellularLocation>
</comment>
<keyword evidence="7 15" id="KW-0812">Transmembrane</keyword>
<evidence type="ECO:0000256" key="3">
    <source>
        <dbReference type="ARBA" id="ARBA00012438"/>
    </source>
</evidence>
<keyword evidence="8" id="KW-0547">Nucleotide-binding</keyword>
<proteinExistence type="predicted"/>
<evidence type="ECO:0000256" key="12">
    <source>
        <dbReference type="ARBA" id="ARBA00023012"/>
    </source>
</evidence>
<dbReference type="SUPFAM" id="SSF55874">
    <property type="entry name" value="ATPase domain of HSP90 chaperone/DNA topoisomerase II/histidine kinase"/>
    <property type="match status" value="1"/>
</dbReference>
<sequence>MGTIFKNTKWVLLLYFLLCGSVTAVLMYAGSRLGYIEVEDPRMWVYLCLGIVLFTAVIGYMAGQRIQRRIDHLDLNMLKVAKGNLSVRMPGSDDPSFARVYHEFNIMMDAVENKMKLLQRLGEQEVVEKEKAAESAVLEERRRMARDLHDTVSQQLFAIHMSASSLPKVLERNEEQGRTVMDQLITMSQMAQKQMRALIAQLRPVELEGRDLFEALEKWFPDYCRQNGLKGIKELELQGELSEAIEHQLFLIIQEAMANIVKHSGARLVSLSLREGPRQVALSVSDDGQGFELMHGKQGSYGLTTMRERAEKLGGQVEIISRRGAGTTIRVHIPKFVQGNGGEMPAAGGLAAASQEEGKEEASGE</sequence>
<dbReference type="InterPro" id="IPR050482">
    <property type="entry name" value="Sensor_HK_TwoCompSys"/>
</dbReference>
<feature type="compositionally biased region" description="Basic and acidic residues" evidence="14">
    <location>
        <begin position="356"/>
        <end position="365"/>
    </location>
</feature>
<dbReference type="Gene3D" id="6.10.340.10">
    <property type="match status" value="1"/>
</dbReference>
<evidence type="ECO:0000259" key="17">
    <source>
        <dbReference type="PROSITE" id="PS50885"/>
    </source>
</evidence>
<evidence type="ECO:0000259" key="16">
    <source>
        <dbReference type="PROSITE" id="PS50109"/>
    </source>
</evidence>
<keyword evidence="19" id="KW-1185">Reference proteome</keyword>
<keyword evidence="9 18" id="KW-0418">Kinase</keyword>
<gene>
    <name evidence="18" type="ORF">J2Z22_000583</name>
</gene>
<dbReference type="Gene3D" id="1.20.5.1930">
    <property type="match status" value="1"/>
</dbReference>
<feature type="transmembrane region" description="Helical" evidence="15">
    <location>
        <begin position="43"/>
        <end position="63"/>
    </location>
</feature>
<dbReference type="Pfam" id="PF02518">
    <property type="entry name" value="HATPase_c"/>
    <property type="match status" value="1"/>
</dbReference>
<dbReference type="PANTHER" id="PTHR24421">
    <property type="entry name" value="NITRATE/NITRITE SENSOR PROTEIN NARX-RELATED"/>
    <property type="match status" value="1"/>
</dbReference>
<evidence type="ECO:0000313" key="19">
    <source>
        <dbReference type="Proteomes" id="UP001248709"/>
    </source>
</evidence>
<dbReference type="RefSeq" id="WP_025701994.1">
    <property type="nucleotide sequence ID" value="NZ_JAUSUY010000002.1"/>
</dbReference>
<evidence type="ECO:0000256" key="8">
    <source>
        <dbReference type="ARBA" id="ARBA00022741"/>
    </source>
</evidence>
<evidence type="ECO:0000256" key="6">
    <source>
        <dbReference type="ARBA" id="ARBA00022679"/>
    </source>
</evidence>
<comment type="catalytic activity">
    <reaction evidence="1">
        <text>ATP + protein L-histidine = ADP + protein N-phospho-L-histidine.</text>
        <dbReference type="EC" id="2.7.13.3"/>
    </reaction>
</comment>
<dbReference type="EC" id="2.7.13.3" evidence="3"/>
<evidence type="ECO:0000256" key="15">
    <source>
        <dbReference type="SAM" id="Phobius"/>
    </source>
</evidence>
<dbReference type="PANTHER" id="PTHR24421:SF37">
    <property type="entry name" value="SENSOR HISTIDINE KINASE NARS"/>
    <property type="match status" value="1"/>
</dbReference>
<keyword evidence="5" id="KW-0597">Phosphoprotein</keyword>
<dbReference type="Pfam" id="PF07730">
    <property type="entry name" value="HisKA_3"/>
    <property type="match status" value="1"/>
</dbReference>
<keyword evidence="6" id="KW-0808">Transferase</keyword>
<dbReference type="GO" id="GO:0016301">
    <property type="term" value="F:kinase activity"/>
    <property type="evidence" value="ECO:0007669"/>
    <property type="project" value="UniProtKB-KW"/>
</dbReference>
<evidence type="ECO:0000256" key="2">
    <source>
        <dbReference type="ARBA" id="ARBA00004651"/>
    </source>
</evidence>
<evidence type="ECO:0000256" key="5">
    <source>
        <dbReference type="ARBA" id="ARBA00022553"/>
    </source>
</evidence>
<dbReference type="PROSITE" id="PS50885">
    <property type="entry name" value="HAMP"/>
    <property type="match status" value="1"/>
</dbReference>
<evidence type="ECO:0000313" key="18">
    <source>
        <dbReference type="EMBL" id="MDT3425070.1"/>
    </source>
</evidence>
<feature type="domain" description="Histidine kinase" evidence="16">
    <location>
        <begin position="147"/>
        <end position="337"/>
    </location>
</feature>
<keyword evidence="12" id="KW-0902">Two-component regulatory system</keyword>
<dbReference type="Gene3D" id="3.30.565.10">
    <property type="entry name" value="Histidine kinase-like ATPase, C-terminal domain"/>
    <property type="match status" value="1"/>
</dbReference>
<keyword evidence="4" id="KW-1003">Cell membrane</keyword>
<dbReference type="Proteomes" id="UP001248709">
    <property type="component" value="Unassembled WGS sequence"/>
</dbReference>
<evidence type="ECO:0000256" key="1">
    <source>
        <dbReference type="ARBA" id="ARBA00000085"/>
    </source>
</evidence>
<dbReference type="CDD" id="cd16917">
    <property type="entry name" value="HATPase_UhpB-NarQ-NarX-like"/>
    <property type="match status" value="1"/>
</dbReference>
<evidence type="ECO:0000256" key="11">
    <source>
        <dbReference type="ARBA" id="ARBA00022989"/>
    </source>
</evidence>
<feature type="domain" description="HAMP" evidence="17">
    <location>
        <begin position="64"/>
        <end position="116"/>
    </location>
</feature>
<dbReference type="SMART" id="SM00304">
    <property type="entry name" value="HAMP"/>
    <property type="match status" value="1"/>
</dbReference>
<evidence type="ECO:0000256" key="10">
    <source>
        <dbReference type="ARBA" id="ARBA00022840"/>
    </source>
</evidence>
<dbReference type="PROSITE" id="PS50109">
    <property type="entry name" value="HIS_KIN"/>
    <property type="match status" value="1"/>
</dbReference>
<dbReference type="EMBL" id="JAUSUY010000002">
    <property type="protein sequence ID" value="MDT3425070.1"/>
    <property type="molecule type" value="Genomic_DNA"/>
</dbReference>
<keyword evidence="11 15" id="KW-1133">Transmembrane helix</keyword>
<evidence type="ECO:0000256" key="13">
    <source>
        <dbReference type="ARBA" id="ARBA00023136"/>
    </source>
</evidence>
<keyword evidence="10" id="KW-0067">ATP-binding</keyword>
<keyword evidence="13 15" id="KW-0472">Membrane</keyword>
<organism evidence="18 19">
    <name type="scientific">Paenibacillus forsythiae</name>
    <dbReference type="NCBI Taxonomy" id="365616"/>
    <lineage>
        <taxon>Bacteria</taxon>
        <taxon>Bacillati</taxon>
        <taxon>Bacillota</taxon>
        <taxon>Bacilli</taxon>
        <taxon>Bacillales</taxon>
        <taxon>Paenibacillaceae</taxon>
        <taxon>Paenibacillus</taxon>
    </lineage>
</organism>
<dbReference type="InterPro" id="IPR003660">
    <property type="entry name" value="HAMP_dom"/>
</dbReference>
<dbReference type="InterPro" id="IPR005467">
    <property type="entry name" value="His_kinase_dom"/>
</dbReference>
<evidence type="ECO:0000256" key="4">
    <source>
        <dbReference type="ARBA" id="ARBA00022475"/>
    </source>
</evidence>
<evidence type="ECO:0000256" key="14">
    <source>
        <dbReference type="SAM" id="MobiDB-lite"/>
    </source>
</evidence>
<dbReference type="SMART" id="SM00387">
    <property type="entry name" value="HATPase_c"/>
    <property type="match status" value="1"/>
</dbReference>